<evidence type="ECO:0000313" key="2">
    <source>
        <dbReference type="EMBL" id="KAG2490561.1"/>
    </source>
</evidence>
<feature type="compositionally biased region" description="Low complexity" evidence="1">
    <location>
        <begin position="324"/>
        <end position="336"/>
    </location>
</feature>
<accession>A0A835XUV5</accession>
<feature type="compositionally biased region" description="Low complexity" evidence="1">
    <location>
        <begin position="449"/>
        <end position="460"/>
    </location>
</feature>
<feature type="compositionally biased region" description="Basic and acidic residues" evidence="1">
    <location>
        <begin position="763"/>
        <end position="772"/>
    </location>
</feature>
<evidence type="ECO:0000313" key="3">
    <source>
        <dbReference type="Proteomes" id="UP000612055"/>
    </source>
</evidence>
<feature type="compositionally biased region" description="Low complexity" evidence="1">
    <location>
        <begin position="1409"/>
        <end position="1427"/>
    </location>
</feature>
<feature type="compositionally biased region" description="Low complexity" evidence="1">
    <location>
        <begin position="1834"/>
        <end position="1846"/>
    </location>
</feature>
<feature type="compositionally biased region" description="Gly residues" evidence="1">
    <location>
        <begin position="301"/>
        <end position="316"/>
    </location>
</feature>
<feature type="compositionally biased region" description="Gly residues" evidence="1">
    <location>
        <begin position="1800"/>
        <end position="1809"/>
    </location>
</feature>
<sequence>MPVLILSDDYLRAHHLHAGAGTTRPGTHLEHELAPCEDFSPLRIALKYSHALTKESVYRTTRHLLHTLGGALRSGRPVAVNLGVGVLRGGDGTLRFEFAPAFSPFQLAQAHNRAAAARGDSGAVGRPHAVPLPGDAQPRPQPLAGGTSRGPSSGGASWRDGGAGERSWEEEEDEGGCRSQQDSEADLDEAGRDARAAGQKHGSEASRAEERPVWGRRVPPRGPSRSRPTSPGPGQRPYSRPSSPGRHDYSRPHSPGAQAGPRLTSPGPTQRLYRPHPSEDGATAGPHQPQCVDLRWVYGRSGTGGGAVGGGGGASCGGARSYAGQSFGDSGFSSGDWGNGADGPDDAVQGQTIRLTTRQARPRPTSPLPPTAAAPGVIPTGRSRPGAPGQGSAEEPANARPTRPLSAPRLRMGKAEPAAQVASSAAASPTRPVQPRPPSGPVPERRPWGSRPGRPGSRPTSPGPGGASRSRPTSPGPSRPTSPRPVWGSRPRPTSPGPAAGQRSRPTSPGPADPSRSRPTSPRPAWGVRPRPTSPGPERRAQSRPTSPGPTAATRSRPTSPGPTNRRISASGLADGNPAQAKGAGSTGRPGSGTGRGAPPPRPSSAPRLRSTATEPGAKARCAPPGTGLRAVVACPVAEEPGAAAAAAAAAAVASGRGAEVAKAGGAGSRRPAPTAGLWSPDGSSLKSGRGATRGGAGTAPGAATGRTAARKVFSVPIDKGPAADPSSSTDQVAKDEPGRRQSGGPDDHRPARRQQAPAKTDGSGEGKERPYHPQQPWRNALDSADLADSMAADVDVGAEAPAAEDEGPQRFGTHAEVRRLRDCDRSPGQARDQGSRCTHPLLRTTVQLSTDASTHEPNRRYGRGAEPSTGDVEEDNLDWQRAVTMGAGPAAMEQATALAYAAAWAPEAPRDEACLGQACWDRRAPASTATDGPAWLRGSVGESSACLRASFEEALGVLAPRASLALYAEPSSSDADRSEPTQPPLNVVAQASDADTPVVSSARSSLAGAEPGATGRERQALGRSSISFSAALPRPRPPATSVSCSGLAAAAGIPRPPLARSRGPSSSETAAGQQPGPDSRGSSLGGGCCAEASAEEEGLWSSGLGGDSSRGSMSFSFDALQGLGPDELVVEAQDGPGPGVGPAVEGLGPVLLASTPAADCPGEGPEAACPEAQNAPDEGDAAPVLPTSGSAPQRGGAEHVEGPSPTCSPPAHATLPAAAAEAVEPQGLGAEQAAPTGSSPHKQEPQEAGQPAAGCGDSSSDSEEGEQEEGARRQARRPGRTRSDSSSGSESGEEAPTTTTHRAAPRPAHRGARLLLRSSSSGGSAAPRESRGRYSAEDSSDDGWDGASRRAPGRSLARSSSGSDSSGAGSPPPRQPPQPKPRPQAPSPAAPVVSQPLHPLPQSPLPAPAGRRALRRPTYSSGSESSGSEERRSAARGDIWELSSAGGLSSGGSGPRRSRAQRRRQAEQRRRSPGPIIREVDLPQPAWCPPAGGAQAPEGSPGRGGSHGEREEAVLSHERRSSAVSQEAGGAQEAAEDGPGTGPGEDSEQLQRTGAGEEAERHRCRLEKEEGQRCGFTTPGPSAVAPAPVGPSGAGADAAQRLLGGPAQGVGHWRQLLPTHRQPEEQATPQTRWQPEQRHEGRAQREAGLKQAAQQEDEEEERDEEDDGLGGEVGMEEGFDAGAEMDEDVAQLLADVRRAVGAVEAGWAAADALGGGGGATPPAGRAGLKAGAGPGPPRSTLAAGREREESNEEGERSSAEEEAEEGPHEHSWRLGSSQSRGALPPKRPSLQSGGREGRNPGGSGLGGQERGRASVLQASWARSSGGDSRLLSEESSVGGLRLLGGLRPGGAMGAGQRMAPVGRKYGSSSEDEEDEGNGRPRSRQQAGRRAAEEEAEQRKSDLSGVGARGAAEVKGLHTGGAGRRSESGDGWGLDTPAWLDQSAAPLMRRR</sequence>
<protein>
    <submittedName>
        <fullName evidence="2">Uncharacterized protein</fullName>
    </submittedName>
</protein>
<feature type="compositionally biased region" description="Pro residues" evidence="1">
    <location>
        <begin position="1399"/>
        <end position="1408"/>
    </location>
</feature>
<feature type="compositionally biased region" description="Low complexity" evidence="1">
    <location>
        <begin position="223"/>
        <end position="237"/>
    </location>
</feature>
<feature type="compositionally biased region" description="Basic and acidic residues" evidence="1">
    <location>
        <begin position="1559"/>
        <end position="1573"/>
    </location>
</feature>
<feature type="compositionally biased region" description="Basic and acidic residues" evidence="1">
    <location>
        <begin position="189"/>
        <end position="213"/>
    </location>
</feature>
<feature type="compositionally biased region" description="Gly residues" evidence="1">
    <location>
        <begin position="585"/>
        <end position="596"/>
    </location>
</feature>
<feature type="compositionally biased region" description="Polar residues" evidence="1">
    <location>
        <begin position="1626"/>
        <end position="1635"/>
    </location>
</feature>
<dbReference type="EMBL" id="JAEHOE010000060">
    <property type="protein sequence ID" value="KAG2490561.1"/>
    <property type="molecule type" value="Genomic_DNA"/>
</dbReference>
<feature type="compositionally biased region" description="Polar residues" evidence="1">
    <location>
        <begin position="553"/>
        <end position="568"/>
    </location>
</feature>
<feature type="region of interest" description="Disordered" evidence="1">
    <location>
        <begin position="1712"/>
        <end position="1951"/>
    </location>
</feature>
<feature type="compositionally biased region" description="Basic and acidic residues" evidence="1">
    <location>
        <begin position="1745"/>
        <end position="1773"/>
    </location>
</feature>
<feature type="compositionally biased region" description="Basic and acidic residues" evidence="1">
    <location>
        <begin position="1507"/>
        <end position="1522"/>
    </location>
</feature>
<feature type="compositionally biased region" description="Basic and acidic residues" evidence="1">
    <location>
        <begin position="733"/>
        <end position="750"/>
    </location>
</feature>
<feature type="region of interest" description="Disordered" evidence="1">
    <location>
        <begin position="324"/>
        <end position="626"/>
    </location>
</feature>
<feature type="region of interest" description="Disordered" evidence="1">
    <location>
        <begin position="298"/>
        <end position="317"/>
    </location>
</feature>
<feature type="compositionally biased region" description="Low complexity" evidence="1">
    <location>
        <begin position="1350"/>
        <end position="1370"/>
    </location>
</feature>
<dbReference type="OrthoDB" id="552140at2759"/>
<feature type="compositionally biased region" description="Low complexity" evidence="1">
    <location>
        <begin position="1580"/>
        <end position="1600"/>
    </location>
</feature>
<feature type="compositionally biased region" description="Polar residues" evidence="1">
    <location>
        <begin position="349"/>
        <end position="359"/>
    </location>
</feature>
<feature type="compositionally biased region" description="Pro residues" evidence="1">
    <location>
        <begin position="432"/>
        <end position="441"/>
    </location>
</feature>
<feature type="region of interest" description="Disordered" evidence="1">
    <location>
        <begin position="113"/>
        <end position="289"/>
    </location>
</feature>
<feature type="compositionally biased region" description="Polar residues" evidence="1">
    <location>
        <begin position="1064"/>
        <end position="1073"/>
    </location>
</feature>
<comment type="caution">
    <text evidence="2">The sequence shown here is derived from an EMBL/GenBank/DDBJ whole genome shotgun (WGS) entry which is preliminary data.</text>
</comment>
<feature type="compositionally biased region" description="Low complexity" evidence="1">
    <location>
        <begin position="781"/>
        <end position="802"/>
    </location>
</feature>
<feature type="compositionally biased region" description="Basic and acidic residues" evidence="1">
    <location>
        <begin position="1636"/>
        <end position="1649"/>
    </location>
</feature>
<feature type="compositionally biased region" description="Polar residues" evidence="1">
    <location>
        <begin position="1817"/>
        <end position="1827"/>
    </location>
</feature>
<feature type="compositionally biased region" description="Acidic residues" evidence="1">
    <location>
        <begin position="1656"/>
        <end position="1684"/>
    </location>
</feature>
<organism evidence="2 3">
    <name type="scientific">Edaphochlamys debaryana</name>
    <dbReference type="NCBI Taxonomy" id="47281"/>
    <lineage>
        <taxon>Eukaryota</taxon>
        <taxon>Viridiplantae</taxon>
        <taxon>Chlorophyta</taxon>
        <taxon>core chlorophytes</taxon>
        <taxon>Chlorophyceae</taxon>
        <taxon>CS clade</taxon>
        <taxon>Chlamydomonadales</taxon>
        <taxon>Chlamydomonadales incertae sedis</taxon>
        <taxon>Edaphochlamys</taxon>
    </lineage>
</organism>
<gene>
    <name evidence="2" type="ORF">HYH03_010955</name>
</gene>
<evidence type="ECO:0000256" key="1">
    <source>
        <dbReference type="SAM" id="MobiDB-lite"/>
    </source>
</evidence>
<feature type="compositionally biased region" description="Basic and acidic residues" evidence="1">
    <location>
        <begin position="814"/>
        <end position="826"/>
    </location>
</feature>
<feature type="compositionally biased region" description="Basic residues" evidence="1">
    <location>
        <begin position="1304"/>
        <end position="1313"/>
    </location>
</feature>
<feature type="compositionally biased region" description="Low complexity" evidence="1">
    <location>
        <begin position="1142"/>
        <end position="1153"/>
    </location>
</feature>
<reference evidence="2" key="1">
    <citation type="journal article" date="2020" name="bioRxiv">
        <title>Comparative genomics of Chlamydomonas.</title>
        <authorList>
            <person name="Craig R.J."/>
            <person name="Hasan A.R."/>
            <person name="Ness R.W."/>
            <person name="Keightley P.D."/>
        </authorList>
    </citation>
    <scope>NUCLEOTIDE SEQUENCE</scope>
    <source>
        <strain evidence="2">CCAP 11/70</strain>
    </source>
</reference>
<feature type="compositionally biased region" description="Low complexity" evidence="1">
    <location>
        <begin position="415"/>
        <end position="431"/>
    </location>
</feature>
<proteinExistence type="predicted"/>
<feature type="compositionally biased region" description="Pro residues" evidence="1">
    <location>
        <begin position="474"/>
        <end position="483"/>
    </location>
</feature>
<feature type="compositionally biased region" description="Pro residues" evidence="1">
    <location>
        <begin position="1371"/>
        <end position="1390"/>
    </location>
</feature>
<feature type="compositionally biased region" description="Low complexity" evidence="1">
    <location>
        <begin position="1210"/>
        <end position="1226"/>
    </location>
</feature>
<feature type="compositionally biased region" description="Basic and acidic residues" evidence="1">
    <location>
        <begin position="1890"/>
        <end position="1902"/>
    </location>
</feature>
<feature type="region of interest" description="Disordered" evidence="1">
    <location>
        <begin position="969"/>
        <end position="1684"/>
    </location>
</feature>
<feature type="compositionally biased region" description="Low complexity" evidence="1">
    <location>
        <begin position="1314"/>
        <end position="1328"/>
    </location>
</feature>
<feature type="compositionally biased region" description="Low complexity" evidence="1">
    <location>
        <begin position="1721"/>
        <end position="1732"/>
    </location>
</feature>
<dbReference type="Proteomes" id="UP000612055">
    <property type="component" value="Unassembled WGS sequence"/>
</dbReference>
<keyword evidence="3" id="KW-1185">Reference proteome</keyword>
<name>A0A835XUV5_9CHLO</name>
<feature type="region of interest" description="Disordered" evidence="1">
    <location>
        <begin position="654"/>
        <end position="877"/>
    </location>
</feature>
<feature type="compositionally biased region" description="Basic and acidic residues" evidence="1">
    <location>
        <begin position="1429"/>
        <end position="1440"/>
    </location>
</feature>
<feature type="compositionally biased region" description="Low complexity" evidence="1">
    <location>
        <begin position="1285"/>
        <end position="1303"/>
    </location>
</feature>